<protein>
    <submittedName>
        <fullName evidence="4">Uncharacterized protein LOC113493559</fullName>
    </submittedName>
</protein>
<evidence type="ECO:0000313" key="4">
    <source>
        <dbReference type="RefSeq" id="XP_026727395.1"/>
    </source>
</evidence>
<reference evidence="4" key="1">
    <citation type="submission" date="2025-08" db="UniProtKB">
        <authorList>
            <consortium name="RefSeq"/>
        </authorList>
    </citation>
    <scope>IDENTIFICATION</scope>
</reference>
<evidence type="ECO:0000256" key="2">
    <source>
        <dbReference type="SAM" id="Phobius"/>
    </source>
</evidence>
<evidence type="ECO:0000256" key="1">
    <source>
        <dbReference type="SAM" id="MobiDB-lite"/>
    </source>
</evidence>
<evidence type="ECO:0000313" key="3">
    <source>
        <dbReference type="Proteomes" id="UP000322000"/>
    </source>
</evidence>
<keyword evidence="2" id="KW-0812">Transmembrane</keyword>
<sequence>MEDNVDDNKIIDSSSQFLEFRYNFINTPWDDRSNKSKASVIALLVSIFVLTMALVINSFIMHYRGFISVRKYNNSELSCFRVKMDDYKFVARIHSATTQQLLCVAAVVSSTSVLANGVCVKSGPVRMYLGSVTNPRCKKGFSVDVTEPIPHDGVVSKRLVLLSSYENIEGCSEVIPIGKKLDWSAKVHILGRPTSVGRSLSRQHVSLSDKDGTSQSKNVKSNSNSSICVKDLARCPVRTGDLMMQYGHLFGLAATSAQRFKVACFADLSIVKRELKELDSDIGVDLP</sequence>
<keyword evidence="3" id="KW-1185">Reference proteome</keyword>
<keyword evidence="2" id="KW-1133">Transmembrane helix</keyword>
<dbReference type="RefSeq" id="XP_026727395.1">
    <property type="nucleotide sequence ID" value="XM_026871594.1"/>
</dbReference>
<organism evidence="3 4">
    <name type="scientific">Trichoplusia ni</name>
    <name type="common">Cabbage looper</name>
    <dbReference type="NCBI Taxonomy" id="7111"/>
    <lineage>
        <taxon>Eukaryota</taxon>
        <taxon>Metazoa</taxon>
        <taxon>Ecdysozoa</taxon>
        <taxon>Arthropoda</taxon>
        <taxon>Hexapoda</taxon>
        <taxon>Insecta</taxon>
        <taxon>Pterygota</taxon>
        <taxon>Neoptera</taxon>
        <taxon>Endopterygota</taxon>
        <taxon>Lepidoptera</taxon>
        <taxon>Glossata</taxon>
        <taxon>Ditrysia</taxon>
        <taxon>Noctuoidea</taxon>
        <taxon>Noctuidae</taxon>
        <taxon>Plusiinae</taxon>
        <taxon>Trichoplusia</taxon>
    </lineage>
</organism>
<dbReference type="GeneID" id="113493559"/>
<dbReference type="OrthoDB" id="7468684at2759"/>
<dbReference type="Proteomes" id="UP000322000">
    <property type="component" value="Chromosome 4"/>
</dbReference>
<gene>
    <name evidence="4" type="primary">LOC113493559</name>
</gene>
<proteinExistence type="predicted"/>
<feature type="region of interest" description="Disordered" evidence="1">
    <location>
        <begin position="200"/>
        <end position="222"/>
    </location>
</feature>
<feature type="transmembrane region" description="Helical" evidence="2">
    <location>
        <begin position="38"/>
        <end position="60"/>
    </location>
</feature>
<dbReference type="KEGG" id="tnl:113493559"/>
<dbReference type="InParanoid" id="A0A7E5VGH7"/>
<accession>A0A7E5VGH7</accession>
<keyword evidence="2" id="KW-0472">Membrane</keyword>
<name>A0A7E5VGH7_TRINI</name>
<dbReference type="AlphaFoldDB" id="A0A7E5VGH7"/>